<accession>A0A1V1NVV8</accession>
<gene>
    <name evidence="1" type="ORF">OMM_12433</name>
</gene>
<name>A0A1V1NVV8_9BACT</name>
<evidence type="ECO:0000313" key="1">
    <source>
        <dbReference type="EMBL" id="ETR66720.1"/>
    </source>
</evidence>
<reference evidence="2" key="1">
    <citation type="submission" date="2012-11" db="EMBL/GenBank/DDBJ databases">
        <authorList>
            <person name="Lucero-Rivera Y.E."/>
            <person name="Tovar-Ramirez D."/>
        </authorList>
    </citation>
    <scope>NUCLEOTIDE SEQUENCE [LARGE SCALE GENOMIC DNA]</scope>
    <source>
        <strain evidence="2">Araruama</strain>
    </source>
</reference>
<evidence type="ECO:0000313" key="2">
    <source>
        <dbReference type="Proteomes" id="UP000189670"/>
    </source>
</evidence>
<dbReference type="EMBL" id="ATBP01001792">
    <property type="protein sequence ID" value="ETR66720.1"/>
    <property type="molecule type" value="Genomic_DNA"/>
</dbReference>
<comment type="caution">
    <text evidence="1">The sequence shown here is derived from an EMBL/GenBank/DDBJ whole genome shotgun (WGS) entry which is preliminary data.</text>
</comment>
<dbReference type="Proteomes" id="UP000189670">
    <property type="component" value="Unassembled WGS sequence"/>
</dbReference>
<dbReference type="AlphaFoldDB" id="A0A1V1NVV8"/>
<sequence>MSRKKDRVHGIQSILVTLNPFDLDVLPLMNYKFDDKFFLKARQRFASLNTTNDYQWTGGALEKKLMTYKLVIFITLT</sequence>
<organism evidence="1 2">
    <name type="scientific">Candidatus Magnetoglobus multicellularis str. Araruama</name>
    <dbReference type="NCBI Taxonomy" id="890399"/>
    <lineage>
        <taxon>Bacteria</taxon>
        <taxon>Pseudomonadati</taxon>
        <taxon>Thermodesulfobacteriota</taxon>
        <taxon>Desulfobacteria</taxon>
        <taxon>Desulfobacterales</taxon>
        <taxon>Desulfobacteraceae</taxon>
        <taxon>Candidatus Magnetoglobus</taxon>
    </lineage>
</organism>
<protein>
    <submittedName>
        <fullName evidence="1">Uncharacterized protein</fullName>
    </submittedName>
</protein>
<proteinExistence type="predicted"/>